<dbReference type="InterPro" id="IPR003594">
    <property type="entry name" value="HATPase_dom"/>
</dbReference>
<reference evidence="11" key="1">
    <citation type="submission" date="2016-10" db="EMBL/GenBank/DDBJ databases">
        <authorList>
            <person name="Varghese N."/>
            <person name="Submissions S."/>
        </authorList>
    </citation>
    <scope>NUCLEOTIDE SEQUENCE [LARGE SCALE GENOMIC DNA]</scope>
    <source>
        <strain evidence="11">DSM 21789</strain>
    </source>
</reference>
<dbReference type="InterPro" id="IPR004358">
    <property type="entry name" value="Sig_transdc_His_kin-like_C"/>
</dbReference>
<dbReference type="OrthoDB" id="5522855at2"/>
<dbReference type="InterPro" id="IPR003661">
    <property type="entry name" value="HisK_dim/P_dom"/>
</dbReference>
<dbReference type="SMART" id="SM00387">
    <property type="entry name" value="HATPase_c"/>
    <property type="match status" value="1"/>
</dbReference>
<dbReference type="PROSITE" id="PS50109">
    <property type="entry name" value="HIS_KIN"/>
    <property type="match status" value="1"/>
</dbReference>
<dbReference type="Pfam" id="PF01590">
    <property type="entry name" value="GAF"/>
    <property type="match status" value="2"/>
</dbReference>
<dbReference type="SUPFAM" id="SSF55874">
    <property type="entry name" value="ATPase domain of HSP90 chaperone/DNA topoisomerase II/histidine kinase"/>
    <property type="match status" value="1"/>
</dbReference>
<dbReference type="PANTHER" id="PTHR43304">
    <property type="entry name" value="PHYTOCHROME-LIKE PROTEIN CPH1"/>
    <property type="match status" value="1"/>
</dbReference>
<feature type="domain" description="PAS" evidence="8">
    <location>
        <begin position="625"/>
        <end position="697"/>
    </location>
</feature>
<dbReference type="SMART" id="SM00086">
    <property type="entry name" value="PAC"/>
    <property type="match status" value="3"/>
</dbReference>
<dbReference type="PROSITE" id="PS50113">
    <property type="entry name" value="PAC"/>
    <property type="match status" value="3"/>
</dbReference>
<dbReference type="Pfam" id="PF08447">
    <property type="entry name" value="PAS_3"/>
    <property type="match status" value="3"/>
</dbReference>
<feature type="domain" description="Histidine kinase" evidence="7">
    <location>
        <begin position="771"/>
        <end position="981"/>
    </location>
</feature>
<dbReference type="PRINTS" id="PR00344">
    <property type="entry name" value="BCTRLSENSOR"/>
</dbReference>
<feature type="domain" description="PAS" evidence="8">
    <location>
        <begin position="493"/>
        <end position="565"/>
    </location>
</feature>
<dbReference type="EC" id="2.7.13.3" evidence="2"/>
<dbReference type="InterPro" id="IPR001610">
    <property type="entry name" value="PAC"/>
</dbReference>
<dbReference type="SMART" id="SM00091">
    <property type="entry name" value="PAS"/>
    <property type="match status" value="3"/>
</dbReference>
<dbReference type="InterPro" id="IPR013655">
    <property type="entry name" value="PAS_fold_3"/>
</dbReference>
<evidence type="ECO:0000259" key="7">
    <source>
        <dbReference type="PROSITE" id="PS50109"/>
    </source>
</evidence>
<dbReference type="InterPro" id="IPR000700">
    <property type="entry name" value="PAS-assoc_C"/>
</dbReference>
<dbReference type="Gene3D" id="1.10.287.130">
    <property type="match status" value="1"/>
</dbReference>
<name>A0A1I0ZG40_9FLAO</name>
<keyword evidence="6" id="KW-0175">Coiled coil</keyword>
<dbReference type="SMART" id="SM00065">
    <property type="entry name" value="GAF"/>
    <property type="match status" value="2"/>
</dbReference>
<dbReference type="InterPro" id="IPR003018">
    <property type="entry name" value="GAF"/>
</dbReference>
<accession>A0A1I0ZG40</accession>
<proteinExistence type="predicted"/>
<evidence type="ECO:0000259" key="8">
    <source>
        <dbReference type="PROSITE" id="PS50112"/>
    </source>
</evidence>
<evidence type="ECO:0000259" key="9">
    <source>
        <dbReference type="PROSITE" id="PS50113"/>
    </source>
</evidence>
<dbReference type="RefSeq" id="WP_091477211.1">
    <property type="nucleotide sequence ID" value="NZ_FOJT01000005.1"/>
</dbReference>
<dbReference type="InterPro" id="IPR036097">
    <property type="entry name" value="HisK_dim/P_sf"/>
</dbReference>
<dbReference type="CDD" id="cd00082">
    <property type="entry name" value="HisKA"/>
    <property type="match status" value="1"/>
</dbReference>
<comment type="catalytic activity">
    <reaction evidence="1">
        <text>ATP + protein L-histidine = ADP + protein N-phospho-L-histidine.</text>
        <dbReference type="EC" id="2.7.13.3"/>
    </reaction>
</comment>
<feature type="domain" description="PAC" evidence="9">
    <location>
        <begin position="569"/>
        <end position="624"/>
    </location>
</feature>
<dbReference type="CDD" id="cd00130">
    <property type="entry name" value="PAS"/>
    <property type="match status" value="3"/>
</dbReference>
<dbReference type="Gene3D" id="3.30.450.20">
    <property type="entry name" value="PAS domain"/>
    <property type="match status" value="3"/>
</dbReference>
<dbReference type="PANTHER" id="PTHR43304:SF1">
    <property type="entry name" value="PAC DOMAIN-CONTAINING PROTEIN"/>
    <property type="match status" value="1"/>
</dbReference>
<keyword evidence="5" id="KW-0418">Kinase</keyword>
<dbReference type="Pfam" id="PF02518">
    <property type="entry name" value="HATPase_c"/>
    <property type="match status" value="1"/>
</dbReference>
<feature type="coiled-coil region" evidence="6">
    <location>
        <begin position="469"/>
        <end position="496"/>
    </location>
</feature>
<dbReference type="InterPro" id="IPR052162">
    <property type="entry name" value="Sensor_kinase/Photoreceptor"/>
</dbReference>
<dbReference type="PROSITE" id="PS50112">
    <property type="entry name" value="PAS"/>
    <property type="match status" value="3"/>
</dbReference>
<organism evidence="10 11">
    <name type="scientific">Flavobacterium swingsii</name>
    <dbReference type="NCBI Taxonomy" id="498292"/>
    <lineage>
        <taxon>Bacteria</taxon>
        <taxon>Pseudomonadati</taxon>
        <taxon>Bacteroidota</taxon>
        <taxon>Flavobacteriia</taxon>
        <taxon>Flavobacteriales</taxon>
        <taxon>Flavobacteriaceae</taxon>
        <taxon>Flavobacterium</taxon>
    </lineage>
</organism>
<keyword evidence="11" id="KW-1185">Reference proteome</keyword>
<keyword evidence="4" id="KW-0808">Transferase</keyword>
<evidence type="ECO:0000256" key="4">
    <source>
        <dbReference type="ARBA" id="ARBA00022679"/>
    </source>
</evidence>
<dbReference type="STRING" id="498292.SAMN05660845_2233"/>
<gene>
    <name evidence="10" type="ORF">SAMN05660845_2233</name>
</gene>
<dbReference type="InterPro" id="IPR036890">
    <property type="entry name" value="HATPase_C_sf"/>
</dbReference>
<evidence type="ECO:0000313" key="10">
    <source>
        <dbReference type="EMBL" id="SFB24086.1"/>
    </source>
</evidence>
<dbReference type="InterPro" id="IPR029016">
    <property type="entry name" value="GAF-like_dom_sf"/>
</dbReference>
<keyword evidence="3" id="KW-0597">Phosphoprotein</keyword>
<dbReference type="SUPFAM" id="SSF55781">
    <property type="entry name" value="GAF domain-like"/>
    <property type="match status" value="2"/>
</dbReference>
<dbReference type="Proteomes" id="UP000199604">
    <property type="component" value="Unassembled WGS sequence"/>
</dbReference>
<dbReference type="SUPFAM" id="SSF55785">
    <property type="entry name" value="PYP-like sensor domain (PAS domain)"/>
    <property type="match status" value="3"/>
</dbReference>
<feature type="domain" description="PAC" evidence="9">
    <location>
        <begin position="701"/>
        <end position="753"/>
    </location>
</feature>
<evidence type="ECO:0000256" key="1">
    <source>
        <dbReference type="ARBA" id="ARBA00000085"/>
    </source>
</evidence>
<dbReference type="SUPFAM" id="SSF47384">
    <property type="entry name" value="Homodimeric domain of signal transducing histidine kinase"/>
    <property type="match status" value="1"/>
</dbReference>
<protein>
    <recommendedName>
        <fullName evidence="2">histidine kinase</fullName>
        <ecNumber evidence="2">2.7.13.3</ecNumber>
    </recommendedName>
</protein>
<dbReference type="InterPro" id="IPR035965">
    <property type="entry name" value="PAS-like_dom_sf"/>
</dbReference>
<dbReference type="AlphaFoldDB" id="A0A1I0ZG40"/>
<evidence type="ECO:0000256" key="6">
    <source>
        <dbReference type="SAM" id="Coils"/>
    </source>
</evidence>
<dbReference type="EMBL" id="FOJT01000005">
    <property type="protein sequence ID" value="SFB24086.1"/>
    <property type="molecule type" value="Genomic_DNA"/>
</dbReference>
<dbReference type="Gene3D" id="3.30.450.40">
    <property type="match status" value="2"/>
</dbReference>
<evidence type="ECO:0000313" key="11">
    <source>
        <dbReference type="Proteomes" id="UP000199604"/>
    </source>
</evidence>
<dbReference type="GO" id="GO:0000155">
    <property type="term" value="F:phosphorelay sensor kinase activity"/>
    <property type="evidence" value="ECO:0007669"/>
    <property type="project" value="InterPro"/>
</dbReference>
<feature type="domain" description="PAC" evidence="9">
    <location>
        <begin position="256"/>
        <end position="308"/>
    </location>
</feature>
<dbReference type="NCBIfam" id="TIGR00229">
    <property type="entry name" value="sensory_box"/>
    <property type="match status" value="3"/>
</dbReference>
<evidence type="ECO:0000256" key="2">
    <source>
        <dbReference type="ARBA" id="ARBA00012438"/>
    </source>
</evidence>
<feature type="domain" description="PAS" evidence="8">
    <location>
        <begin position="180"/>
        <end position="252"/>
    </location>
</feature>
<dbReference type="Gene3D" id="3.30.565.10">
    <property type="entry name" value="Histidine kinase-like ATPase, C-terminal domain"/>
    <property type="match status" value="1"/>
</dbReference>
<dbReference type="InterPro" id="IPR000014">
    <property type="entry name" value="PAS"/>
</dbReference>
<dbReference type="InterPro" id="IPR005467">
    <property type="entry name" value="His_kinase_dom"/>
</dbReference>
<evidence type="ECO:0000256" key="3">
    <source>
        <dbReference type="ARBA" id="ARBA00022553"/>
    </source>
</evidence>
<sequence length="981" mass="114027">MGNNFSVKQFEILLGLYKSSFSNFDSLENLHKAITKSLASGLGISRASIWELEEGKLVCKILFNSEKESFEAQSELLQTDMPNYFEALQKGIGIVADDAQENKFTNDLKKVYLIPLGIKSMLDLPIRENGKLIGTLCCEHTSDKKWSENDISFARSVTDILTLFLEESKKRIVEKSLLEKEDRFKFISENISDGIYIIENEVLVFASSTYLEMLGLSEEEKRNSHSIDMFELTHPDDKQRIINSIYGAASKKLPSTKYVFRCRKKNGEYMWREDIMNIHYDDSGHAFRAVTIARDITQEKEKELEIINKQKAIDLQNKLLIKLYANTIDLSIKEKINYITIIAAEGLTIDRASYWEIEDNHLVCKNLFDRIEKSHTNNQKLNTRDLPKYIEAIKSQTAIIADDVLTNDSTSELVDNYLIPLRITDMLDIPVRKSGRFHGVLCCEHRDDPRVWSENDVSFARSLADFLSLALEEEKRKKAEKKLYKNQEKLRQSEHQLRLITENSSDGFVIMENEKITYVSPSYAKFMEYKTEDLIGISVDQIFKRMHPDDRDRAKKIIEEKLKKKITSFKYEFRFKKKSGDYYWREDCANIIYDEKDENSRYSKYIIISRDIHERKQIENKLIESEQQLRLITENTSDGVIVIENGKLTYISPSYTRLLQYPKEYYDNFTIDDIFNHFHPDDLNIVKPYIYDSLSKQIAELKYEFRFKAANGQYHWREDSANVIYDKDGKTSKYIVITRDISARREAEKEKSRLYKITVKQNEKLIKFTHIVSHDIRSHTSNLSMILDLFEETNDPEEQKEYFDMLKQSTNKLSDTIFYLNETVAVQSGEKNEKIKLNLKAEIEKAILGINAIILTNEAKINMQIDDKIEIIATQSYLESIIFNMLTNAIKYKSPSRNPIINIKAEKIDSQTKLTIQDNGIGIDLVKNKDKIFGMYKTFHGNPDAVGLGLFMAKNHIESMGGRIEVESELNKGTTFNMYFV</sequence>
<evidence type="ECO:0000256" key="5">
    <source>
        <dbReference type="ARBA" id="ARBA00022777"/>
    </source>
</evidence>